<keyword evidence="1" id="KW-0479">Metal-binding</keyword>
<dbReference type="Proteomes" id="UP000237000">
    <property type="component" value="Unassembled WGS sequence"/>
</dbReference>
<gene>
    <name evidence="4" type="ORF">TorRG33x02_284980</name>
</gene>
<evidence type="ECO:0000259" key="3">
    <source>
        <dbReference type="PROSITE" id="PS50158"/>
    </source>
</evidence>
<protein>
    <submittedName>
        <fullName evidence="4">Zinc knuckle CX2CX4HX4C</fullName>
    </submittedName>
</protein>
<dbReference type="EMBL" id="JXTC01000366">
    <property type="protein sequence ID" value="PON60276.1"/>
    <property type="molecule type" value="Genomic_DNA"/>
</dbReference>
<feature type="compositionally biased region" description="Low complexity" evidence="2">
    <location>
        <begin position="296"/>
        <end position="307"/>
    </location>
</feature>
<evidence type="ECO:0000256" key="2">
    <source>
        <dbReference type="SAM" id="MobiDB-lite"/>
    </source>
</evidence>
<keyword evidence="1" id="KW-0863">Zinc-finger</keyword>
<sequence>MPVRNPWLSKSLMNESTAGKPLKISSRQLGTSLTHGPSVVLVPMNKTYFICSLSMRLTRRGLWTCGLGPSMVPTLLSETLPLMFQLYRQSFLIRVFGYKPMVSPLNMPLKIMQRVDVPLAKPLMAGFYLDKDARTKIWVQLKYERLSDFCYKCGHIGHRRISCRELKATTKEGLDGKDYNLYGPWLGSKCDIPHCFNPGNLSPSNSKSKQNPANNLNHCLIIPEPTPRGGLNSHIQITEEHVLKSPEHFALMPLKPHLPSPSPATPPPSPTFPPKATKPITEPTATLGRNSDTAQSSGPSPIKSGGPTLSKRAPPPDKVV</sequence>
<feature type="compositionally biased region" description="Polar residues" evidence="2">
    <location>
        <begin position="283"/>
        <end position="295"/>
    </location>
</feature>
<dbReference type="InParanoid" id="A0A2P5CGU9"/>
<feature type="compositionally biased region" description="Pro residues" evidence="2">
    <location>
        <begin position="256"/>
        <end position="273"/>
    </location>
</feature>
<evidence type="ECO:0000256" key="1">
    <source>
        <dbReference type="PROSITE-ProRule" id="PRU00047"/>
    </source>
</evidence>
<dbReference type="InterPro" id="IPR025836">
    <property type="entry name" value="Zn_knuckle_CX2CX4HX4C"/>
</dbReference>
<name>A0A2P5CGU9_TREOI</name>
<proteinExistence type="predicted"/>
<dbReference type="InterPro" id="IPR001878">
    <property type="entry name" value="Znf_CCHC"/>
</dbReference>
<dbReference type="GO" id="GO:0008270">
    <property type="term" value="F:zinc ion binding"/>
    <property type="evidence" value="ECO:0007669"/>
    <property type="project" value="UniProtKB-KW"/>
</dbReference>
<keyword evidence="5" id="KW-1185">Reference proteome</keyword>
<dbReference type="STRING" id="63057.A0A2P5CGU9"/>
<comment type="caution">
    <text evidence="4">The sequence shown here is derived from an EMBL/GenBank/DDBJ whole genome shotgun (WGS) entry which is preliminary data.</text>
</comment>
<feature type="domain" description="CCHC-type" evidence="3">
    <location>
        <begin position="150"/>
        <end position="165"/>
    </location>
</feature>
<evidence type="ECO:0000313" key="5">
    <source>
        <dbReference type="Proteomes" id="UP000237000"/>
    </source>
</evidence>
<feature type="region of interest" description="Disordered" evidence="2">
    <location>
        <begin position="252"/>
        <end position="320"/>
    </location>
</feature>
<organism evidence="4 5">
    <name type="scientific">Trema orientale</name>
    <name type="common">Charcoal tree</name>
    <name type="synonym">Celtis orientalis</name>
    <dbReference type="NCBI Taxonomy" id="63057"/>
    <lineage>
        <taxon>Eukaryota</taxon>
        <taxon>Viridiplantae</taxon>
        <taxon>Streptophyta</taxon>
        <taxon>Embryophyta</taxon>
        <taxon>Tracheophyta</taxon>
        <taxon>Spermatophyta</taxon>
        <taxon>Magnoliopsida</taxon>
        <taxon>eudicotyledons</taxon>
        <taxon>Gunneridae</taxon>
        <taxon>Pentapetalae</taxon>
        <taxon>rosids</taxon>
        <taxon>fabids</taxon>
        <taxon>Rosales</taxon>
        <taxon>Cannabaceae</taxon>
        <taxon>Trema</taxon>
    </lineage>
</organism>
<reference evidence="5" key="1">
    <citation type="submission" date="2016-06" db="EMBL/GenBank/DDBJ databases">
        <title>Parallel loss of symbiosis genes in relatives of nitrogen-fixing non-legume Parasponia.</title>
        <authorList>
            <person name="Van Velzen R."/>
            <person name="Holmer R."/>
            <person name="Bu F."/>
            <person name="Rutten L."/>
            <person name="Van Zeijl A."/>
            <person name="Liu W."/>
            <person name="Santuari L."/>
            <person name="Cao Q."/>
            <person name="Sharma T."/>
            <person name="Shen D."/>
            <person name="Roswanjaya Y."/>
            <person name="Wardhani T."/>
            <person name="Kalhor M.S."/>
            <person name="Jansen J."/>
            <person name="Van den Hoogen J."/>
            <person name="Gungor B."/>
            <person name="Hartog M."/>
            <person name="Hontelez J."/>
            <person name="Verver J."/>
            <person name="Yang W.-C."/>
            <person name="Schijlen E."/>
            <person name="Repin R."/>
            <person name="Schilthuizen M."/>
            <person name="Schranz E."/>
            <person name="Heidstra R."/>
            <person name="Miyata K."/>
            <person name="Fedorova E."/>
            <person name="Kohlen W."/>
            <person name="Bisseling T."/>
            <person name="Smit S."/>
            <person name="Geurts R."/>
        </authorList>
    </citation>
    <scope>NUCLEOTIDE SEQUENCE [LARGE SCALE GENOMIC DNA]</scope>
    <source>
        <strain evidence="5">cv. RG33-2</strain>
    </source>
</reference>
<evidence type="ECO:0000313" key="4">
    <source>
        <dbReference type="EMBL" id="PON60276.1"/>
    </source>
</evidence>
<keyword evidence="1" id="KW-0862">Zinc</keyword>
<dbReference type="GO" id="GO:0003676">
    <property type="term" value="F:nucleic acid binding"/>
    <property type="evidence" value="ECO:0007669"/>
    <property type="project" value="InterPro"/>
</dbReference>
<dbReference type="Pfam" id="PF14392">
    <property type="entry name" value="zf-CCHC_4"/>
    <property type="match status" value="1"/>
</dbReference>
<accession>A0A2P5CGU9</accession>
<dbReference type="AlphaFoldDB" id="A0A2P5CGU9"/>
<dbReference type="PROSITE" id="PS50158">
    <property type="entry name" value="ZF_CCHC"/>
    <property type="match status" value="1"/>
</dbReference>